<dbReference type="Gene3D" id="3.30.559.30">
    <property type="entry name" value="Nonribosomal peptide synthetase, condensation domain"/>
    <property type="match status" value="1"/>
</dbReference>
<proteinExistence type="predicted"/>
<protein>
    <submittedName>
        <fullName evidence="2">Non-ribosomal peptide synthetase</fullName>
    </submittedName>
</protein>
<name>A0ABS7QIA4_9ACTN</name>
<evidence type="ECO:0000259" key="1">
    <source>
        <dbReference type="Pfam" id="PF00668"/>
    </source>
</evidence>
<dbReference type="RefSeq" id="WP_262414308.1">
    <property type="nucleotide sequence ID" value="NZ_JAINZZ010000094.1"/>
</dbReference>
<dbReference type="PANTHER" id="PTHR45527:SF14">
    <property type="entry name" value="PLIPASTATIN SYNTHASE SUBUNIT B"/>
    <property type="match status" value="1"/>
</dbReference>
<keyword evidence="3" id="KW-1185">Reference proteome</keyword>
<accession>A0ABS7QIA4</accession>
<sequence>MVSDPHPAGRPGAARLPLSAAQRDIWLAHDADPTGRRYSIGEFREILGPVDAQLLADCWYRLVQESDALRISGTEADESGIRQIVDPDPGGRSLQQVDVTGADDPEAAARAWMDADIARPIDLARGPLTRHALIRLAGDRFFYYHRYHHLVMDGMGAALVVGRLGALYEQAVGGEPWDAGPFVPLADLLAEEEAYRSSEKAAEDRAYWSERLAGVPETPRLGEGRTPDHDPAVPFVRRTVVVDVETADRIRSTARAAYKVSWPVLVVALLAAYTHRAGGDPQELVIGLPVTGRTTPLARSTPAMMSNVVPLRIAAGRERTLAELVAGTAAEVRQALRHQLTRYEDMCRDLGLGESDRRISSPLVNIMAFGGDTAFAGLPSVQHNLSNGPVQDLAVAVYDLGPGRGLRIDFDAAPDVTDLATVAAHQDRLLRFLRTALDEPERPLGAIDLLSVEERRLVVEEWNATTVAIEDASLSELVERQAMLRPEHPA</sequence>
<feature type="non-terminal residue" evidence="2">
    <location>
        <position position="490"/>
    </location>
</feature>
<dbReference type="SUPFAM" id="SSF52777">
    <property type="entry name" value="CoA-dependent acyltransferases"/>
    <property type="match status" value="2"/>
</dbReference>
<dbReference type="Proteomes" id="UP000778578">
    <property type="component" value="Unassembled WGS sequence"/>
</dbReference>
<dbReference type="PANTHER" id="PTHR45527">
    <property type="entry name" value="NONRIBOSOMAL PEPTIDE SYNTHETASE"/>
    <property type="match status" value="1"/>
</dbReference>
<evidence type="ECO:0000313" key="2">
    <source>
        <dbReference type="EMBL" id="MBY8882905.1"/>
    </source>
</evidence>
<dbReference type="InterPro" id="IPR023213">
    <property type="entry name" value="CAT-like_dom_sf"/>
</dbReference>
<organism evidence="2 3">
    <name type="scientific">Actinacidiphila acidipaludis</name>
    <dbReference type="NCBI Taxonomy" id="2873382"/>
    <lineage>
        <taxon>Bacteria</taxon>
        <taxon>Bacillati</taxon>
        <taxon>Actinomycetota</taxon>
        <taxon>Actinomycetes</taxon>
        <taxon>Kitasatosporales</taxon>
        <taxon>Streptomycetaceae</taxon>
        <taxon>Actinacidiphila</taxon>
    </lineage>
</organism>
<dbReference type="Pfam" id="PF00668">
    <property type="entry name" value="Condensation"/>
    <property type="match status" value="1"/>
</dbReference>
<feature type="domain" description="Condensation" evidence="1">
    <location>
        <begin position="16"/>
        <end position="456"/>
    </location>
</feature>
<dbReference type="Gene3D" id="3.30.559.10">
    <property type="entry name" value="Chloramphenicol acetyltransferase-like domain"/>
    <property type="match status" value="1"/>
</dbReference>
<gene>
    <name evidence="2" type="ORF">K7862_35525</name>
</gene>
<comment type="caution">
    <text evidence="2">The sequence shown here is derived from an EMBL/GenBank/DDBJ whole genome shotgun (WGS) entry which is preliminary data.</text>
</comment>
<dbReference type="InterPro" id="IPR001242">
    <property type="entry name" value="Condensation_dom"/>
</dbReference>
<dbReference type="EMBL" id="JAINZZ010000094">
    <property type="protein sequence ID" value="MBY8882905.1"/>
    <property type="molecule type" value="Genomic_DNA"/>
</dbReference>
<reference evidence="2 3" key="1">
    <citation type="submission" date="2021-08" db="EMBL/GenBank/DDBJ databases">
        <title>WGS of actinomycetes from Thailand.</title>
        <authorList>
            <person name="Thawai C."/>
        </authorList>
    </citation>
    <scope>NUCLEOTIDE SEQUENCE [LARGE SCALE GENOMIC DNA]</scope>
    <source>
        <strain evidence="2 3">PLK6-54</strain>
    </source>
</reference>
<evidence type="ECO:0000313" key="3">
    <source>
        <dbReference type="Proteomes" id="UP000778578"/>
    </source>
</evidence>